<proteinExistence type="predicted"/>
<dbReference type="GO" id="GO:0003860">
    <property type="term" value="F:3-hydroxyisobutyryl-CoA hydrolase activity"/>
    <property type="evidence" value="ECO:0007669"/>
    <property type="project" value="UniProtKB-EC"/>
</dbReference>
<dbReference type="EMBL" id="JACFXU010000014">
    <property type="protein sequence ID" value="MBA6413486.1"/>
    <property type="molecule type" value="Genomic_DNA"/>
</dbReference>
<dbReference type="Gene3D" id="3.90.226.10">
    <property type="entry name" value="2-enoyl-CoA Hydratase, Chain A, domain 1"/>
    <property type="match status" value="1"/>
</dbReference>
<dbReference type="GO" id="GO:0016853">
    <property type="term" value="F:isomerase activity"/>
    <property type="evidence" value="ECO:0007669"/>
    <property type="project" value="UniProtKB-KW"/>
</dbReference>
<dbReference type="InterPro" id="IPR032259">
    <property type="entry name" value="HIBYL-CoA-H"/>
</dbReference>
<evidence type="ECO:0000313" key="6">
    <source>
        <dbReference type="Proteomes" id="UP000539350"/>
    </source>
</evidence>
<comment type="catalytic activity">
    <reaction evidence="1">
        <text>3-hydroxy-2-methylpropanoyl-CoA + H2O = 3-hydroxy-2-methylpropanoate + CoA + H(+)</text>
        <dbReference type="Rhea" id="RHEA:20888"/>
        <dbReference type="ChEBI" id="CHEBI:11805"/>
        <dbReference type="ChEBI" id="CHEBI:15377"/>
        <dbReference type="ChEBI" id="CHEBI:15378"/>
        <dbReference type="ChEBI" id="CHEBI:57287"/>
        <dbReference type="ChEBI" id="CHEBI:57340"/>
        <dbReference type="EC" id="3.1.2.4"/>
    </reaction>
</comment>
<dbReference type="SUPFAM" id="SSF52096">
    <property type="entry name" value="ClpP/crotonase"/>
    <property type="match status" value="1"/>
</dbReference>
<dbReference type="PANTHER" id="PTHR43176">
    <property type="entry name" value="3-HYDROXYISOBUTYRYL-COA HYDROLASE-RELATED"/>
    <property type="match status" value="1"/>
</dbReference>
<gene>
    <name evidence="5" type="ORF">H2508_10235</name>
</gene>
<evidence type="ECO:0000313" key="5">
    <source>
        <dbReference type="EMBL" id="MBA6413486.1"/>
    </source>
</evidence>
<dbReference type="GO" id="GO:0005829">
    <property type="term" value="C:cytosol"/>
    <property type="evidence" value="ECO:0007669"/>
    <property type="project" value="TreeGrafter"/>
</dbReference>
<evidence type="ECO:0000256" key="2">
    <source>
        <dbReference type="ARBA" id="ARBA00011915"/>
    </source>
</evidence>
<dbReference type="PANTHER" id="PTHR43176:SF3">
    <property type="entry name" value="3-HYDROXYISOBUTYRYL-COA HYDROLASE, MITOCHONDRIAL"/>
    <property type="match status" value="1"/>
</dbReference>
<keyword evidence="3" id="KW-0378">Hydrolase</keyword>
<organism evidence="5 6">
    <name type="scientific">Sediminihaliea albiluteola</name>
    <dbReference type="NCBI Taxonomy" id="2758564"/>
    <lineage>
        <taxon>Bacteria</taxon>
        <taxon>Pseudomonadati</taxon>
        <taxon>Pseudomonadota</taxon>
        <taxon>Gammaproteobacteria</taxon>
        <taxon>Cellvibrionales</taxon>
        <taxon>Halieaceae</taxon>
        <taxon>Sediminihaliea</taxon>
    </lineage>
</organism>
<evidence type="ECO:0000256" key="1">
    <source>
        <dbReference type="ARBA" id="ARBA00001709"/>
    </source>
</evidence>
<dbReference type="InterPro" id="IPR045004">
    <property type="entry name" value="ECH_dom"/>
</dbReference>
<sequence>MEKPLGAGMTNPTVQFDELVAASGRIGRVTLNAPATLNSLTLQMVDLLQAKLDQWRHDDDIAAIFIDAAGDKAFCAGGDVQALYRSAVENPGGPCDYAENFFAREYRMNYSLHTYEKPILCWGHGIVMGGGLGVMAGCAHRVVTETTRIAMPEVTIALFPDVGGSWFLNRMPGKAGLFLALTGASINAADALYTGLADRFISSEHKAAVLDSLQQQAWTMSAADNHGMMHHCLRPFAERSLSTLPAGQVEPHMATINRLCDGDDVHQVIDNIVAQQTEDPWLSRARDGLAHGSKLAALWIHRQLWETRHASLKEVFQSELQLATNIVRFPEFAEGVRALLIDKDRQPAWQFNSSREVQGALLDAFFHAPWEQNPLANL</sequence>
<keyword evidence="5" id="KW-0413">Isomerase</keyword>
<dbReference type="Pfam" id="PF16113">
    <property type="entry name" value="ECH_2"/>
    <property type="match status" value="1"/>
</dbReference>
<protein>
    <recommendedName>
        <fullName evidence="2">3-hydroxyisobutyryl-CoA hydrolase</fullName>
        <ecNumber evidence="2">3.1.2.4</ecNumber>
    </recommendedName>
</protein>
<evidence type="ECO:0000256" key="3">
    <source>
        <dbReference type="ARBA" id="ARBA00022801"/>
    </source>
</evidence>
<evidence type="ECO:0000259" key="4">
    <source>
        <dbReference type="Pfam" id="PF16113"/>
    </source>
</evidence>
<comment type="caution">
    <text evidence="5">The sequence shown here is derived from an EMBL/GenBank/DDBJ whole genome shotgun (WGS) entry which is preliminary data.</text>
</comment>
<dbReference type="GO" id="GO:0006574">
    <property type="term" value="P:L-valine catabolic process"/>
    <property type="evidence" value="ECO:0007669"/>
    <property type="project" value="TreeGrafter"/>
</dbReference>
<accession>A0A7W2TX15</accession>
<reference evidence="5 6" key="1">
    <citation type="submission" date="2020-07" db="EMBL/GenBank/DDBJ databases">
        <title>Halieaceae bacterium, F7430, whole genome shotgun sequencing project.</title>
        <authorList>
            <person name="Jiang S."/>
            <person name="Liu Z.W."/>
            <person name="Du Z.J."/>
        </authorList>
    </citation>
    <scope>NUCLEOTIDE SEQUENCE [LARGE SCALE GENOMIC DNA]</scope>
    <source>
        <strain evidence="5 6">F7430</strain>
    </source>
</reference>
<dbReference type="NCBIfam" id="NF004127">
    <property type="entry name" value="PRK05617.1"/>
    <property type="match status" value="1"/>
</dbReference>
<dbReference type="Proteomes" id="UP000539350">
    <property type="component" value="Unassembled WGS sequence"/>
</dbReference>
<keyword evidence="6" id="KW-1185">Reference proteome</keyword>
<feature type="domain" description="Enoyl-CoA hydratase/isomerase" evidence="4">
    <location>
        <begin position="26"/>
        <end position="366"/>
    </location>
</feature>
<dbReference type="InterPro" id="IPR029045">
    <property type="entry name" value="ClpP/crotonase-like_dom_sf"/>
</dbReference>
<dbReference type="AlphaFoldDB" id="A0A7W2TX15"/>
<dbReference type="CDD" id="cd06558">
    <property type="entry name" value="crotonase-like"/>
    <property type="match status" value="1"/>
</dbReference>
<name>A0A7W2TX15_9GAMM</name>
<dbReference type="EC" id="3.1.2.4" evidence="2"/>